<dbReference type="AlphaFoldDB" id="A0A2U1M8M5"/>
<dbReference type="STRING" id="35608.A0A2U1M8M5"/>
<name>A0A2U1M8M5_ARTAN</name>
<gene>
    <name evidence="2" type="ORF">CTI12_AA400540</name>
</gene>
<evidence type="ECO:0000256" key="1">
    <source>
        <dbReference type="SAM" id="MobiDB-lite"/>
    </source>
</evidence>
<sequence>MTSSACFSDRNDALPPPPLSAESNKGDADVALYKDLWRACAGPLVTVPRENELVFYFPQGHIEQVEASTNQVADQQMPMYNLPAKILCRVVNVQLKFDLAIFLIDRRKF</sequence>
<dbReference type="GO" id="GO:0009725">
    <property type="term" value="P:response to hormone"/>
    <property type="evidence" value="ECO:0007669"/>
    <property type="project" value="InterPro"/>
</dbReference>
<keyword evidence="3" id="KW-1185">Reference proteome</keyword>
<dbReference type="PANTHER" id="PTHR31384:SF79">
    <property type="entry name" value="AUXIN RESPONSE FACTOR 2"/>
    <property type="match status" value="1"/>
</dbReference>
<protein>
    <submittedName>
        <fullName evidence="2">Aux/IAA-ARF-dimerization</fullName>
    </submittedName>
</protein>
<dbReference type="EMBL" id="PKPP01006117">
    <property type="protein sequence ID" value="PWA57605.1"/>
    <property type="molecule type" value="Genomic_DNA"/>
</dbReference>
<organism evidence="2 3">
    <name type="scientific">Artemisia annua</name>
    <name type="common">Sweet wormwood</name>
    <dbReference type="NCBI Taxonomy" id="35608"/>
    <lineage>
        <taxon>Eukaryota</taxon>
        <taxon>Viridiplantae</taxon>
        <taxon>Streptophyta</taxon>
        <taxon>Embryophyta</taxon>
        <taxon>Tracheophyta</taxon>
        <taxon>Spermatophyta</taxon>
        <taxon>Magnoliopsida</taxon>
        <taxon>eudicotyledons</taxon>
        <taxon>Gunneridae</taxon>
        <taxon>Pentapetalae</taxon>
        <taxon>asterids</taxon>
        <taxon>campanulids</taxon>
        <taxon>Asterales</taxon>
        <taxon>Asteraceae</taxon>
        <taxon>Asteroideae</taxon>
        <taxon>Anthemideae</taxon>
        <taxon>Artemisiinae</taxon>
        <taxon>Artemisia</taxon>
    </lineage>
</organism>
<feature type="region of interest" description="Disordered" evidence="1">
    <location>
        <begin position="1"/>
        <end position="25"/>
    </location>
</feature>
<evidence type="ECO:0000313" key="2">
    <source>
        <dbReference type="EMBL" id="PWA57605.1"/>
    </source>
</evidence>
<evidence type="ECO:0000313" key="3">
    <source>
        <dbReference type="Proteomes" id="UP000245207"/>
    </source>
</evidence>
<dbReference type="PANTHER" id="PTHR31384">
    <property type="entry name" value="AUXIN RESPONSE FACTOR 4-RELATED"/>
    <property type="match status" value="1"/>
</dbReference>
<dbReference type="InterPro" id="IPR044835">
    <property type="entry name" value="ARF_plant"/>
</dbReference>
<dbReference type="GO" id="GO:0006355">
    <property type="term" value="P:regulation of DNA-templated transcription"/>
    <property type="evidence" value="ECO:0007669"/>
    <property type="project" value="InterPro"/>
</dbReference>
<accession>A0A2U1M8M5</accession>
<dbReference type="Proteomes" id="UP000245207">
    <property type="component" value="Unassembled WGS sequence"/>
</dbReference>
<reference evidence="2 3" key="1">
    <citation type="journal article" date="2018" name="Mol. Plant">
        <title>The genome of Artemisia annua provides insight into the evolution of Asteraceae family and artemisinin biosynthesis.</title>
        <authorList>
            <person name="Shen Q."/>
            <person name="Zhang L."/>
            <person name="Liao Z."/>
            <person name="Wang S."/>
            <person name="Yan T."/>
            <person name="Shi P."/>
            <person name="Liu M."/>
            <person name="Fu X."/>
            <person name="Pan Q."/>
            <person name="Wang Y."/>
            <person name="Lv Z."/>
            <person name="Lu X."/>
            <person name="Zhang F."/>
            <person name="Jiang W."/>
            <person name="Ma Y."/>
            <person name="Chen M."/>
            <person name="Hao X."/>
            <person name="Li L."/>
            <person name="Tang Y."/>
            <person name="Lv G."/>
            <person name="Zhou Y."/>
            <person name="Sun X."/>
            <person name="Brodelius P.E."/>
            <person name="Rose J.K.C."/>
            <person name="Tang K."/>
        </authorList>
    </citation>
    <scope>NUCLEOTIDE SEQUENCE [LARGE SCALE GENOMIC DNA]</scope>
    <source>
        <strain evidence="3">cv. Huhao1</strain>
        <tissue evidence="2">Leaf</tissue>
    </source>
</reference>
<comment type="caution">
    <text evidence="2">The sequence shown here is derived from an EMBL/GenBank/DDBJ whole genome shotgun (WGS) entry which is preliminary data.</text>
</comment>
<dbReference type="GO" id="GO:0003677">
    <property type="term" value="F:DNA binding"/>
    <property type="evidence" value="ECO:0007669"/>
    <property type="project" value="InterPro"/>
</dbReference>
<dbReference type="OrthoDB" id="2016915at2759"/>
<proteinExistence type="predicted"/>